<dbReference type="InterPro" id="IPR026960">
    <property type="entry name" value="RVT-Znf"/>
</dbReference>
<feature type="domain" description="Reverse transcriptase zinc-binding" evidence="1">
    <location>
        <begin position="7"/>
        <end position="69"/>
    </location>
</feature>
<organism evidence="2 3">
    <name type="scientific">Triticum urartu</name>
    <name type="common">Red wild einkorn</name>
    <name type="synonym">Crithodium urartu</name>
    <dbReference type="NCBI Taxonomy" id="4572"/>
    <lineage>
        <taxon>Eukaryota</taxon>
        <taxon>Viridiplantae</taxon>
        <taxon>Streptophyta</taxon>
        <taxon>Embryophyta</taxon>
        <taxon>Tracheophyta</taxon>
        <taxon>Spermatophyta</taxon>
        <taxon>Magnoliopsida</taxon>
        <taxon>Liliopsida</taxon>
        <taxon>Poales</taxon>
        <taxon>Poaceae</taxon>
        <taxon>BOP clade</taxon>
        <taxon>Pooideae</taxon>
        <taxon>Triticodae</taxon>
        <taxon>Triticeae</taxon>
        <taxon>Triticinae</taxon>
        <taxon>Triticum</taxon>
    </lineage>
</organism>
<dbReference type="AlphaFoldDB" id="A0A8R7TIQ8"/>
<reference evidence="3" key="1">
    <citation type="journal article" date="2013" name="Nature">
        <title>Draft genome of the wheat A-genome progenitor Triticum urartu.</title>
        <authorList>
            <person name="Ling H.Q."/>
            <person name="Zhao S."/>
            <person name="Liu D."/>
            <person name="Wang J."/>
            <person name="Sun H."/>
            <person name="Zhang C."/>
            <person name="Fan H."/>
            <person name="Li D."/>
            <person name="Dong L."/>
            <person name="Tao Y."/>
            <person name="Gao C."/>
            <person name="Wu H."/>
            <person name="Li Y."/>
            <person name="Cui Y."/>
            <person name="Guo X."/>
            <person name="Zheng S."/>
            <person name="Wang B."/>
            <person name="Yu K."/>
            <person name="Liang Q."/>
            <person name="Yang W."/>
            <person name="Lou X."/>
            <person name="Chen J."/>
            <person name="Feng M."/>
            <person name="Jian J."/>
            <person name="Zhang X."/>
            <person name="Luo G."/>
            <person name="Jiang Y."/>
            <person name="Liu J."/>
            <person name="Wang Z."/>
            <person name="Sha Y."/>
            <person name="Zhang B."/>
            <person name="Wu H."/>
            <person name="Tang D."/>
            <person name="Shen Q."/>
            <person name="Xue P."/>
            <person name="Zou S."/>
            <person name="Wang X."/>
            <person name="Liu X."/>
            <person name="Wang F."/>
            <person name="Yang Y."/>
            <person name="An X."/>
            <person name="Dong Z."/>
            <person name="Zhang K."/>
            <person name="Zhang X."/>
            <person name="Luo M.C."/>
            <person name="Dvorak J."/>
            <person name="Tong Y."/>
            <person name="Wang J."/>
            <person name="Yang H."/>
            <person name="Li Z."/>
            <person name="Wang D."/>
            <person name="Zhang A."/>
            <person name="Wang J."/>
        </authorList>
    </citation>
    <scope>NUCLEOTIDE SEQUENCE</scope>
    <source>
        <strain evidence="3">cv. G1812</strain>
    </source>
</reference>
<evidence type="ECO:0000313" key="3">
    <source>
        <dbReference type="Proteomes" id="UP000015106"/>
    </source>
</evidence>
<protein>
    <recommendedName>
        <fullName evidence="1">Reverse transcriptase zinc-binding domain-containing protein</fullName>
    </recommendedName>
</protein>
<evidence type="ECO:0000259" key="1">
    <source>
        <dbReference type="Pfam" id="PF13966"/>
    </source>
</evidence>
<dbReference type="Proteomes" id="UP000015106">
    <property type="component" value="Chromosome 2"/>
</dbReference>
<accession>A0A8R7TIQ8</accession>
<dbReference type="Gramene" id="TuG1812G0200003363.01.T01">
    <property type="protein sequence ID" value="TuG1812G0200003363.01.T01.cds334241"/>
    <property type="gene ID" value="TuG1812G0200003363.01"/>
</dbReference>
<keyword evidence="3" id="KW-1185">Reference proteome</keyword>
<proteinExistence type="predicted"/>
<name>A0A8R7TIQ8_TRIUA</name>
<sequence>MPRLLRVWKVKAESKVQFFIWTLIQNRLWTADRLQRRGWEHQATCCACDQVLESANHIILGCPFAKEVWYLMANQFSNAAAVALQSSSVNTWWDKTFKLKQKGVLLDECTGAAYVAWNLWNERNRQIFQNQQRSAAGICSLIRDELGLLKEAWE</sequence>
<evidence type="ECO:0000313" key="2">
    <source>
        <dbReference type="EnsemblPlants" id="TuG1812G0200003363.01.T01.cds334241"/>
    </source>
</evidence>
<reference evidence="2" key="2">
    <citation type="submission" date="2018-03" db="EMBL/GenBank/DDBJ databases">
        <title>The Triticum urartu genome reveals the dynamic nature of wheat genome evolution.</title>
        <authorList>
            <person name="Ling H."/>
            <person name="Ma B."/>
            <person name="Shi X."/>
            <person name="Liu H."/>
            <person name="Dong L."/>
            <person name="Sun H."/>
            <person name="Cao Y."/>
            <person name="Gao Q."/>
            <person name="Zheng S."/>
            <person name="Li Y."/>
            <person name="Yu Y."/>
            <person name="Du H."/>
            <person name="Qi M."/>
            <person name="Li Y."/>
            <person name="Yu H."/>
            <person name="Cui Y."/>
            <person name="Wang N."/>
            <person name="Chen C."/>
            <person name="Wu H."/>
            <person name="Zhao Y."/>
            <person name="Zhang J."/>
            <person name="Li Y."/>
            <person name="Zhou W."/>
            <person name="Zhang B."/>
            <person name="Hu W."/>
            <person name="Eijk M."/>
            <person name="Tang J."/>
            <person name="Witsenboer H."/>
            <person name="Zhao S."/>
            <person name="Li Z."/>
            <person name="Zhang A."/>
            <person name="Wang D."/>
            <person name="Liang C."/>
        </authorList>
    </citation>
    <scope>NUCLEOTIDE SEQUENCE [LARGE SCALE GENOMIC DNA]</scope>
    <source>
        <strain evidence="2">cv. G1812</strain>
    </source>
</reference>
<reference evidence="2" key="3">
    <citation type="submission" date="2022-06" db="UniProtKB">
        <authorList>
            <consortium name="EnsemblPlants"/>
        </authorList>
    </citation>
    <scope>IDENTIFICATION</scope>
</reference>
<dbReference type="EnsemblPlants" id="TuG1812G0200003363.01.T01">
    <property type="protein sequence ID" value="TuG1812G0200003363.01.T01.cds334241"/>
    <property type="gene ID" value="TuG1812G0200003363.01"/>
</dbReference>
<dbReference type="Pfam" id="PF13966">
    <property type="entry name" value="zf-RVT"/>
    <property type="match status" value="1"/>
</dbReference>